<protein>
    <submittedName>
        <fullName evidence="2">Uncharacterized protein</fullName>
    </submittedName>
</protein>
<dbReference type="RefSeq" id="WP_379759845.1">
    <property type="nucleotide sequence ID" value="NZ_JBHRSQ010000016.1"/>
</dbReference>
<evidence type="ECO:0000313" key="3">
    <source>
        <dbReference type="Proteomes" id="UP001595386"/>
    </source>
</evidence>
<feature type="compositionally biased region" description="Basic residues" evidence="1">
    <location>
        <begin position="173"/>
        <end position="183"/>
    </location>
</feature>
<dbReference type="EMBL" id="JBHRSQ010000016">
    <property type="protein sequence ID" value="MFC2992823.1"/>
    <property type="molecule type" value="Genomic_DNA"/>
</dbReference>
<evidence type="ECO:0000256" key="1">
    <source>
        <dbReference type="SAM" id="MobiDB-lite"/>
    </source>
</evidence>
<keyword evidence="3" id="KW-1185">Reference proteome</keyword>
<evidence type="ECO:0000313" key="2">
    <source>
        <dbReference type="EMBL" id="MFC2992823.1"/>
    </source>
</evidence>
<gene>
    <name evidence="2" type="ORF">ACFODV_12345</name>
</gene>
<name>A0ABV7B6D2_9GAMM</name>
<dbReference type="Proteomes" id="UP001595386">
    <property type="component" value="Unassembled WGS sequence"/>
</dbReference>
<sequence>MLKRLLGKTPVNVWVIKQVDSDLLHLCGRATLEASPSRKSVLAALDEGRFTGAVKMATGGVVLNAKLFQALVPADQLELLPDGQARWRERDWSLSQVPQRCWTFPGPLIAQIDPTSASGALISSEDVTAIRERVAQSTPQRPGEVVFRPENANEDDPLMAAKEETAPQTSRPKTGRKWRRDGH</sequence>
<organism evidence="2 3">
    <name type="scientific">Halomonas tibetensis</name>
    <dbReference type="NCBI Taxonomy" id="2259590"/>
    <lineage>
        <taxon>Bacteria</taxon>
        <taxon>Pseudomonadati</taxon>
        <taxon>Pseudomonadota</taxon>
        <taxon>Gammaproteobacteria</taxon>
        <taxon>Oceanospirillales</taxon>
        <taxon>Halomonadaceae</taxon>
        <taxon>Halomonas</taxon>
    </lineage>
</organism>
<proteinExistence type="predicted"/>
<comment type="caution">
    <text evidence="2">The sequence shown here is derived from an EMBL/GenBank/DDBJ whole genome shotgun (WGS) entry which is preliminary data.</text>
</comment>
<feature type="region of interest" description="Disordered" evidence="1">
    <location>
        <begin position="135"/>
        <end position="183"/>
    </location>
</feature>
<reference evidence="3" key="1">
    <citation type="journal article" date="2019" name="Int. J. Syst. Evol. Microbiol.">
        <title>The Global Catalogue of Microorganisms (GCM) 10K type strain sequencing project: providing services to taxonomists for standard genome sequencing and annotation.</title>
        <authorList>
            <consortium name="The Broad Institute Genomics Platform"/>
            <consortium name="The Broad Institute Genome Sequencing Center for Infectious Disease"/>
            <person name="Wu L."/>
            <person name="Ma J."/>
        </authorList>
    </citation>
    <scope>NUCLEOTIDE SEQUENCE [LARGE SCALE GENOMIC DNA]</scope>
    <source>
        <strain evidence="3">KCTC 52660</strain>
    </source>
</reference>
<accession>A0ABV7B6D2</accession>